<dbReference type="Proteomes" id="UP001530377">
    <property type="component" value="Unassembled WGS sequence"/>
</dbReference>
<protein>
    <recommendedName>
        <fullName evidence="3">ODAD1 central coiled coil region domain-containing protein</fullName>
    </recommendedName>
</protein>
<comment type="caution">
    <text evidence="4">The sequence shown here is derived from an EMBL/GenBank/DDBJ whole genome shotgun (WGS) entry which is preliminary data.</text>
</comment>
<dbReference type="InterPro" id="IPR049258">
    <property type="entry name" value="ODAD1_CC"/>
</dbReference>
<proteinExistence type="predicted"/>
<organism evidence="4 5">
    <name type="scientific">Cyclostephanos tholiformis</name>
    <dbReference type="NCBI Taxonomy" id="382380"/>
    <lineage>
        <taxon>Eukaryota</taxon>
        <taxon>Sar</taxon>
        <taxon>Stramenopiles</taxon>
        <taxon>Ochrophyta</taxon>
        <taxon>Bacillariophyta</taxon>
        <taxon>Coscinodiscophyceae</taxon>
        <taxon>Thalassiosirophycidae</taxon>
        <taxon>Stephanodiscales</taxon>
        <taxon>Stephanodiscaceae</taxon>
        <taxon>Cyclostephanos</taxon>
    </lineage>
</organism>
<reference evidence="4 5" key="1">
    <citation type="submission" date="2024-10" db="EMBL/GenBank/DDBJ databases">
        <title>Updated reference genomes for cyclostephanoid diatoms.</title>
        <authorList>
            <person name="Roberts W.R."/>
            <person name="Alverson A.J."/>
        </authorList>
    </citation>
    <scope>NUCLEOTIDE SEQUENCE [LARGE SCALE GENOMIC DNA]</scope>
    <source>
        <strain evidence="4 5">AJA228-03</strain>
    </source>
</reference>
<gene>
    <name evidence="4" type="ORF">ACHAXA_004851</name>
</gene>
<name>A0ABD3SHB6_9STRA</name>
<dbReference type="EMBL" id="JALLPB020000030">
    <property type="protein sequence ID" value="KAL3823758.1"/>
    <property type="molecule type" value="Genomic_DNA"/>
</dbReference>
<dbReference type="InterPro" id="IPR033192">
    <property type="entry name" value="ODAD3"/>
</dbReference>
<keyword evidence="1 2" id="KW-0175">Coiled coil</keyword>
<feature type="coiled-coil region" evidence="2">
    <location>
        <begin position="290"/>
        <end position="364"/>
    </location>
</feature>
<evidence type="ECO:0000256" key="2">
    <source>
        <dbReference type="SAM" id="Coils"/>
    </source>
</evidence>
<dbReference type="AlphaFoldDB" id="A0ABD3SHB6"/>
<evidence type="ECO:0000259" key="3">
    <source>
        <dbReference type="Pfam" id="PF21773"/>
    </source>
</evidence>
<feature type="domain" description="ODAD1 central coiled coil region" evidence="3">
    <location>
        <begin position="139"/>
        <end position="417"/>
    </location>
</feature>
<dbReference type="PANTHER" id="PTHR46518:SF1">
    <property type="entry name" value="OUTER DYNEIN ARM-DOCKING COMPLEX SUBUNIT 3"/>
    <property type="match status" value="1"/>
</dbReference>
<sequence>MNPRMSHDGRKSHLDAVDKQVDDLRGRMMLLQQDRKANIDKLEANKVANENEIRSLKEENTKIRMKLSSLQKSAALDDDGNHRDVDGLKKAVMQKRNEYDAQKSAVVKLSVKLNKMKDDAKLCMLEEQLPNQDEGPLSRQIRSLEIRLDKAMIQYNEAHGICSTYEHIVKRLEEEKLCFDNQLTALERTLALKNQDHEELVLLSANASHAREIAQQNLQKAKSSFEDGKSRRSREIRERQQHVRLRKQMVKTHERSAEERRKVLGTADTDASRLMTTPAPVGGRKSEEQIADQEHALNAYEAALQKIKDATGVSNVDDVIRKVVGQESTTDNLKSLTAQNQSKLEQLKRFHENLAQEVDKLKHSCVPGASKNAKTIDEQHELLYLRTSLSERTKSRLDSIAYLIVSIKAGVEHLRDKFTSLHGGEFDVRHEALTEDQLPDVIRSSGDLLVDVLTKTEDSELQNIEDSASTELARSASRKNLINRRPMSQGATGVRPFNQRISLPSAKEITAFDHDSDTEVGVGEIDAEESISRDGVKKTSSNIIAMEGRRSIRPRMEN</sequence>
<dbReference type="SUPFAM" id="SSF57997">
    <property type="entry name" value="Tropomyosin"/>
    <property type="match status" value="1"/>
</dbReference>
<dbReference type="PANTHER" id="PTHR46518">
    <property type="entry name" value="COILED-COIL DOMAIN-CONTAINING PROTEIN 151"/>
    <property type="match status" value="1"/>
</dbReference>
<accession>A0ABD3SHB6</accession>
<evidence type="ECO:0000256" key="1">
    <source>
        <dbReference type="ARBA" id="ARBA00023054"/>
    </source>
</evidence>
<evidence type="ECO:0000313" key="5">
    <source>
        <dbReference type="Proteomes" id="UP001530377"/>
    </source>
</evidence>
<evidence type="ECO:0000313" key="4">
    <source>
        <dbReference type="EMBL" id="KAL3823758.1"/>
    </source>
</evidence>
<feature type="coiled-coil region" evidence="2">
    <location>
        <begin position="14"/>
        <end position="73"/>
    </location>
</feature>
<keyword evidence="5" id="KW-1185">Reference proteome</keyword>
<dbReference type="Pfam" id="PF21773">
    <property type="entry name" value="ODAD1_CC"/>
    <property type="match status" value="1"/>
</dbReference>